<proteinExistence type="predicted"/>
<organism evidence="2">
    <name type="scientific">Ixodes scapularis</name>
    <name type="common">Black-legged tick</name>
    <name type="synonym">Deer tick</name>
    <dbReference type="NCBI Taxonomy" id="6945"/>
    <lineage>
        <taxon>Eukaryota</taxon>
        <taxon>Metazoa</taxon>
        <taxon>Ecdysozoa</taxon>
        <taxon>Arthropoda</taxon>
        <taxon>Chelicerata</taxon>
        <taxon>Arachnida</taxon>
        <taxon>Acari</taxon>
        <taxon>Parasitiformes</taxon>
        <taxon>Ixodida</taxon>
        <taxon>Ixodoidea</taxon>
        <taxon>Ixodidae</taxon>
        <taxon>Ixodinae</taxon>
        <taxon>Ixodes</taxon>
    </lineage>
</organism>
<keyword evidence="1" id="KW-0732">Signal</keyword>
<reference evidence="2" key="1">
    <citation type="submission" date="2019-04" db="EMBL/GenBank/DDBJ databases">
        <title>An insight into the mialome of Ixodes scapularis.</title>
        <authorList>
            <person name="Ribeiro J.M."/>
            <person name="Mather T.N."/>
            <person name="Karim S."/>
        </authorList>
    </citation>
    <scope>NUCLEOTIDE SEQUENCE</scope>
</reference>
<protein>
    <submittedName>
        <fullName evidence="2">Putative secreted protein</fullName>
    </submittedName>
</protein>
<dbReference type="AlphaFoldDB" id="A0A4D5RZW7"/>
<dbReference type="EMBL" id="GHJT01008648">
    <property type="protein sequence ID" value="MOY42619.1"/>
    <property type="molecule type" value="Transcribed_RNA"/>
</dbReference>
<evidence type="ECO:0000313" key="2">
    <source>
        <dbReference type="EMBL" id="MOY42619.1"/>
    </source>
</evidence>
<accession>A0A4D5RZW7</accession>
<name>A0A4D5RZW7_IXOSC</name>
<evidence type="ECO:0000256" key="1">
    <source>
        <dbReference type="SAM" id="SignalP"/>
    </source>
</evidence>
<feature type="chain" id="PRO_5020034597" evidence="1">
    <location>
        <begin position="23"/>
        <end position="214"/>
    </location>
</feature>
<sequence>MQGLAGQHLALLVFTLFVSSCGWPSLRHVTTCRFSTWVCSHLPCCAAGMTKSTRKRGIQHCCIITYEKFGSVIFCIRKSKDDPQTKWLVCCTEVSFQFCHVTGGKTFFSSLFASLYLTHLFKWSHSLACPFWEASQVLVRSKFWAACWQIASGEGARVALEIRRHLLGSLVRRKLGEVTQSVQSASSVPNCGQGTIRNSVLSNFPFLDLGCRSV</sequence>
<feature type="signal peptide" evidence="1">
    <location>
        <begin position="1"/>
        <end position="22"/>
    </location>
</feature>